<evidence type="ECO:0000313" key="1">
    <source>
        <dbReference type="EMBL" id="SIT18205.1"/>
    </source>
</evidence>
<name>A0A1N7Q5T9_9FLAO</name>
<reference evidence="1 2" key="1">
    <citation type="submission" date="2017-01" db="EMBL/GenBank/DDBJ databases">
        <authorList>
            <person name="Mah S.A."/>
            <person name="Swanson W.J."/>
            <person name="Moy G.W."/>
            <person name="Vacquier V.D."/>
        </authorList>
    </citation>
    <scope>NUCLEOTIDE SEQUENCE [LARGE SCALE GENOMIC DNA]</scope>
    <source>
        <strain evidence="1 2">DSM 18014</strain>
    </source>
</reference>
<organism evidence="1 2">
    <name type="scientific">Chryseobacterium gambrini</name>
    <dbReference type="NCBI Taxonomy" id="373672"/>
    <lineage>
        <taxon>Bacteria</taxon>
        <taxon>Pseudomonadati</taxon>
        <taxon>Bacteroidota</taxon>
        <taxon>Flavobacteriia</taxon>
        <taxon>Flavobacteriales</taxon>
        <taxon>Weeksellaceae</taxon>
        <taxon>Chryseobacterium group</taxon>
        <taxon>Chryseobacterium</taxon>
    </lineage>
</organism>
<evidence type="ECO:0000313" key="2">
    <source>
        <dbReference type="Proteomes" id="UP000185781"/>
    </source>
</evidence>
<sequence length="44" mass="5052">MCDTVILSATKWSRKISNNCILRDSSLHNASQNFILNDRVILLF</sequence>
<dbReference type="AlphaFoldDB" id="A0A1N7Q5T9"/>
<accession>A0A1N7Q5T9</accession>
<gene>
    <name evidence="1" type="ORF">SAMN05421785_10968</name>
</gene>
<proteinExistence type="predicted"/>
<protein>
    <submittedName>
        <fullName evidence="1">Uncharacterized protein</fullName>
    </submittedName>
</protein>
<dbReference type="EMBL" id="FTOV01000009">
    <property type="protein sequence ID" value="SIT18205.1"/>
    <property type="molecule type" value="Genomic_DNA"/>
</dbReference>
<dbReference type="Proteomes" id="UP000185781">
    <property type="component" value="Unassembled WGS sequence"/>
</dbReference>